<reference evidence="1 2" key="1">
    <citation type="submission" date="2024-11" db="EMBL/GenBank/DDBJ databases">
        <title>Adaptive evolution of stress response genes in parasites aligns with host niche diversity.</title>
        <authorList>
            <person name="Hahn C."/>
            <person name="Resl P."/>
        </authorList>
    </citation>
    <scope>NUCLEOTIDE SEQUENCE [LARGE SCALE GENOMIC DNA]</scope>
    <source>
        <strain evidence="1">EGGRZ-B1_66</strain>
        <tissue evidence="1">Body</tissue>
    </source>
</reference>
<protein>
    <submittedName>
        <fullName evidence="1">Uncharacterized protein</fullName>
    </submittedName>
</protein>
<sequence>MSLLKFSLQLEKPAIVTVADNFTNIHFVKSNYILSSVTLVSSMTQLLSLNFDIFKNNRHSEKEFFHSLGDNLLKWFFLLLANHSIEITMTVEKSSRCRCSSNLAKLIQSLMKMCSNEEIIEEFATTKLVVDSNKRLYRVHEETALAFKIKDYIVLIRSATYAVCFQNRHHKDIVTELRKSMLALLCEMDAFCLPFKFIQTGRCEIHNNVQLNFMGEQRGHKSIKFILEFQPHVHFLPNQEPYELNLLFKEDRCFFISTRNWITEMEIMSLHHLLSLFYFYQEQDEENLPVIFADAENAKCWLLFIISMLAAILQDRSDHGSLRIMEELSLDRKRLEKSMYTLASKIPSEVMPYFSRFQYAMSSLIRNSADFDAIVSLFQLPVYESIYSFDNHTNAANFDRDQFQTYIMRLSESMNVPCKWSQNRVTAVQKSMKPLAFNLTSPHRNVRYSKRFSSTSQLHYAKIFYDIDPEFSDLVIHQKGHNTWIYKNREWLDEPQLLQMLQKLDNLVMDMPLMENEMDYLSYCSRSLIIMLAFILSVATFGVEKHKDVLVQHLYLLHEADHKSRITAVFNFMSYYTECEFMMTLVFIYELLLDDSQPHADILRTAILIIGDLSRMKITRITHSKSVQEYELNKLRLNDRDQFQLVLLFWSKNWCSLKYVLTVDGNDLNLTYDENEEFKVPTNELLRFSLDAMENLRRRPEIMARTNSHIGFLVNFILMAVFIHRMRVKGFPHEPYMCAIRDHFDRCDQSISQESTSFVEHLKFSLDILRRAIQAFIDNKVSFLYILSWFHFHEPLAKSGWQNEISTKHRVLNSAILEGEQFGYQIIEQNSTLSVMINEDTRNRLEPYNYHNAISRIIVHIKKIRQFDVFLHMTVFITDLVRMAIQFMSQQQYFADKAVLEVKKAILDMTETMKNHFSKCKQRVQLVDQFKLTVQMAFESVDPWYKIHNILRITVYQILLTDEFKDVGVCKRFPLEYVVSGPSSFEFFVREDEGGIFFIWFVLENAELVCKRVGYTEMILSLEEIEEELIYALNFLKMMTFYDPPIMIIFLKMYGYFILSYSFTKGCKHAIDHDMYGLFLEAFEKLGDKVKPPKEVKNHLLNEFCNSMNKMVGSERDVEPFVQYFQINALRIFIGEQRIPLPLVKESDLSGYLMNRPANKTQVVQSPDQKYAAVLTHSKRPIYILFEEFEGNLSGTVNIYDPSLGLQSTPVYAKWDKEDDNMKNLLQRLLDRCFIFFVDEFLEEIYFYFLLKCVCLDNDLTKKHNFYMVQIRETIREELAMVTSRVSNLSLLGHLPKEILESCIRALYLLLGHNCPQNMSWLEIFAIFQNYCCFIRNQQKIVYNVAPYATVCVTEPGVMPIQMSFAYRHKMYKFTICQHWNMDVVAQNASTKTFACQTYNSLTNSILEKEITSELLQNLMEIVFKAVKKRFDLTRKKPEELPILRDHLSFILIILYTHSVIYRATFLGMHKDIKAIYDKIEFSNPACRLKLKGLLTQFLKEVSEAKPKFSSLWDLLLVDIASTN</sequence>
<dbReference type="Proteomes" id="UP001626550">
    <property type="component" value="Unassembled WGS sequence"/>
</dbReference>
<proteinExistence type="predicted"/>
<evidence type="ECO:0000313" key="2">
    <source>
        <dbReference type="Proteomes" id="UP001626550"/>
    </source>
</evidence>
<name>A0ABD2Q5I7_9PLAT</name>
<gene>
    <name evidence="1" type="ORF">Ciccas_006519</name>
</gene>
<comment type="caution">
    <text evidence="1">The sequence shown here is derived from an EMBL/GenBank/DDBJ whole genome shotgun (WGS) entry which is preliminary data.</text>
</comment>
<organism evidence="1 2">
    <name type="scientific">Cichlidogyrus casuarinus</name>
    <dbReference type="NCBI Taxonomy" id="1844966"/>
    <lineage>
        <taxon>Eukaryota</taxon>
        <taxon>Metazoa</taxon>
        <taxon>Spiralia</taxon>
        <taxon>Lophotrochozoa</taxon>
        <taxon>Platyhelminthes</taxon>
        <taxon>Monogenea</taxon>
        <taxon>Monopisthocotylea</taxon>
        <taxon>Dactylogyridea</taxon>
        <taxon>Ancyrocephalidae</taxon>
        <taxon>Cichlidogyrus</taxon>
    </lineage>
</organism>
<keyword evidence="2" id="KW-1185">Reference proteome</keyword>
<accession>A0ABD2Q5I7</accession>
<dbReference type="EMBL" id="JBJKFK010000889">
    <property type="protein sequence ID" value="KAL3314852.1"/>
    <property type="molecule type" value="Genomic_DNA"/>
</dbReference>
<evidence type="ECO:0000313" key="1">
    <source>
        <dbReference type="EMBL" id="KAL3314852.1"/>
    </source>
</evidence>